<keyword evidence="9" id="KW-1133">Transmembrane helix</keyword>
<name>A0ABU2Y9Q1_9FLAO</name>
<dbReference type="Gene3D" id="2.60.40.10">
    <property type="entry name" value="Immunoglobulins"/>
    <property type="match status" value="1"/>
</dbReference>
<dbReference type="EMBL" id="JAVRHZ010000001">
    <property type="protein sequence ID" value="MDT0554384.1"/>
    <property type="molecule type" value="Genomic_DNA"/>
</dbReference>
<dbReference type="Pfam" id="PF07730">
    <property type="entry name" value="HisKA_3"/>
    <property type="match status" value="1"/>
</dbReference>
<evidence type="ECO:0000313" key="12">
    <source>
        <dbReference type="EMBL" id="MDT0554384.1"/>
    </source>
</evidence>
<evidence type="ECO:0000256" key="7">
    <source>
        <dbReference type="ARBA" id="ARBA00022840"/>
    </source>
</evidence>
<dbReference type="GO" id="GO:0016301">
    <property type="term" value="F:kinase activity"/>
    <property type="evidence" value="ECO:0007669"/>
    <property type="project" value="UniProtKB-KW"/>
</dbReference>
<dbReference type="Proteomes" id="UP001254488">
    <property type="component" value="Unassembled WGS sequence"/>
</dbReference>
<dbReference type="SUPFAM" id="SSF101898">
    <property type="entry name" value="NHL repeat"/>
    <property type="match status" value="1"/>
</dbReference>
<accession>A0ABU2Y9Q1</accession>
<dbReference type="InterPro" id="IPR050482">
    <property type="entry name" value="Sensor_HK_TwoCompSys"/>
</dbReference>
<evidence type="ECO:0000256" key="8">
    <source>
        <dbReference type="ARBA" id="ARBA00023012"/>
    </source>
</evidence>
<keyword evidence="7" id="KW-0067">ATP-binding</keyword>
<dbReference type="Pfam" id="PF07495">
    <property type="entry name" value="Y_Y_Y"/>
    <property type="match status" value="1"/>
</dbReference>
<dbReference type="RefSeq" id="WP_311331350.1">
    <property type="nucleotide sequence ID" value="NZ_JAVRHZ010000001.1"/>
</dbReference>
<evidence type="ECO:0000256" key="2">
    <source>
        <dbReference type="ARBA" id="ARBA00012438"/>
    </source>
</evidence>
<dbReference type="InterPro" id="IPR011123">
    <property type="entry name" value="Y_Y_Y"/>
</dbReference>
<keyword evidence="9" id="KW-0472">Membrane</keyword>
<feature type="transmembrane region" description="Helical" evidence="9">
    <location>
        <begin position="764"/>
        <end position="782"/>
    </location>
</feature>
<dbReference type="PANTHER" id="PTHR24421:SF10">
    <property type="entry name" value="NITRATE_NITRITE SENSOR PROTEIN NARQ"/>
    <property type="match status" value="1"/>
</dbReference>
<keyword evidence="4" id="KW-0808">Transferase</keyword>
<evidence type="ECO:0000256" key="1">
    <source>
        <dbReference type="ARBA" id="ARBA00000085"/>
    </source>
</evidence>
<reference evidence="12 13" key="1">
    <citation type="submission" date="2023-09" db="EMBL/GenBank/DDBJ databases">
        <authorList>
            <person name="Rey-Velasco X."/>
        </authorList>
    </citation>
    <scope>NUCLEOTIDE SEQUENCE [LARGE SCALE GENOMIC DNA]</scope>
    <source>
        <strain evidence="12 13">W242</strain>
    </source>
</reference>
<dbReference type="Gene3D" id="3.30.565.10">
    <property type="entry name" value="Histidine kinase-like ATPase, C-terminal domain"/>
    <property type="match status" value="1"/>
</dbReference>
<dbReference type="SMART" id="SM00387">
    <property type="entry name" value="HATPase_c"/>
    <property type="match status" value="1"/>
</dbReference>
<keyword evidence="3" id="KW-0597">Phosphoprotein</keyword>
<protein>
    <recommendedName>
        <fullName evidence="2">histidine kinase</fullName>
        <ecNumber evidence="2">2.7.13.3</ecNumber>
    </recommendedName>
</protein>
<dbReference type="InterPro" id="IPR013783">
    <property type="entry name" value="Ig-like_fold"/>
</dbReference>
<evidence type="ECO:0000259" key="11">
    <source>
        <dbReference type="PROSITE" id="PS50109"/>
    </source>
</evidence>
<sequence length="991" mass="114706">MRKSFLIIFLLCKLIAQSQSTFTHKIFTKNDGLEIDRIKAMEYDDDGFLWLGGIDNDLREIISAKKEPVIQRFNGKKFHSIPIPKNSKKELNSIFQIIKRKDGLFFVHAGDQIFLFNPFTLVFKPLFRELEAKDIYFSNIFFYNKAYYLLTQEKKLITINKITDGLELNPLVSFTKNTSKYLIEESTQFLPFEEYFIISDDNFPVTFVSWEGEILNELPFRLENKKTKLLEKIIIDEVFTKNDTSFFLFRNNSKLHFVNKKNRTLDPVRTLTPSFESNNLKIIQNKPDKPIIATVKGKNVSLFEFKNTTNIETIFSEEIFEINSPLELITKNNSRDIFIGNSKNELHHIGLSSTKIETFLPEIAIRAISKFDDNYLVATENKGWYTLNLEKKEILPYKIYVNGVEEIPNSSRSIFFENNKLWSNAGSNILEIDTEENKNSLHRHFPPSCLAELNNNELIYGTRGYALMRFNKTTKKHTKILTTDSLYIHDIELKNNFLVGATDKGVLTYNFDTQESQFFGKNIFDDSYMLAIEHHPEYGYLIGSRSGKIFQYNKKTNDFTLIYSDKLNAGIATILFKSDTWWINTFNGIVSYNIKSKEETRYSTKDGLSHNETNRYSALDTGDGFLVGTISGLNYFRPEELEPKKNVSKLVLLKTRSFSKKLNKVVSIYNREKLNKTIVLPAEFKELELEFTLTNNTEDRQHNYRYKLNNEDWINNGSSQVIRFPNFAPGKYTLEIDALNFSGKKIGESINLTIISKNFFYKTWWFYLLILVLIISMLTYLLKQAKLKQQLQETFSENLLESQEKERTRIAKDLHDSVGQQLTLIKKKAQNYDQEELALLTNNALEEVRSISRDLYPAVLKQLGLTTSIEQLVYDIDEETTILFSTEIEDIDQIFTEKETVNLYRFIQECLNNIVKHSKATSVEVIIKNKNKHIAISIKDNGAGFDVTNKTSQNSLGLKTLSERIRILGGTLQINSKPTKGTNITAILPTK</sequence>
<keyword evidence="10" id="KW-0732">Signal</keyword>
<organism evidence="12 13">
    <name type="scientific">Patiriisocius hiemis</name>
    <dbReference type="NCBI Taxonomy" id="3075604"/>
    <lineage>
        <taxon>Bacteria</taxon>
        <taxon>Pseudomonadati</taxon>
        <taxon>Bacteroidota</taxon>
        <taxon>Flavobacteriia</taxon>
        <taxon>Flavobacteriales</taxon>
        <taxon>Flavobacteriaceae</taxon>
        <taxon>Patiriisocius</taxon>
    </lineage>
</organism>
<comment type="caution">
    <text evidence="12">The sequence shown here is derived from an EMBL/GenBank/DDBJ whole genome shotgun (WGS) entry which is preliminary data.</text>
</comment>
<dbReference type="InterPro" id="IPR015943">
    <property type="entry name" value="WD40/YVTN_repeat-like_dom_sf"/>
</dbReference>
<feature type="chain" id="PRO_5046746331" description="histidine kinase" evidence="10">
    <location>
        <begin position="19"/>
        <end position="991"/>
    </location>
</feature>
<proteinExistence type="predicted"/>
<keyword evidence="5" id="KW-0547">Nucleotide-binding</keyword>
<keyword evidence="8" id="KW-0902">Two-component regulatory system</keyword>
<dbReference type="SUPFAM" id="SSF55874">
    <property type="entry name" value="ATPase domain of HSP90 chaperone/DNA topoisomerase II/histidine kinase"/>
    <property type="match status" value="1"/>
</dbReference>
<evidence type="ECO:0000313" key="13">
    <source>
        <dbReference type="Proteomes" id="UP001254488"/>
    </source>
</evidence>
<evidence type="ECO:0000256" key="4">
    <source>
        <dbReference type="ARBA" id="ARBA00022679"/>
    </source>
</evidence>
<evidence type="ECO:0000256" key="6">
    <source>
        <dbReference type="ARBA" id="ARBA00022777"/>
    </source>
</evidence>
<keyword evidence="6 12" id="KW-0418">Kinase</keyword>
<dbReference type="InterPro" id="IPR011712">
    <property type="entry name" value="Sig_transdc_His_kin_sub3_dim/P"/>
</dbReference>
<dbReference type="InterPro" id="IPR005467">
    <property type="entry name" value="His_kinase_dom"/>
</dbReference>
<dbReference type="EC" id="2.7.13.3" evidence="2"/>
<dbReference type="PANTHER" id="PTHR24421">
    <property type="entry name" value="NITRATE/NITRITE SENSOR PROTEIN NARX-RELATED"/>
    <property type="match status" value="1"/>
</dbReference>
<dbReference type="CDD" id="cd16917">
    <property type="entry name" value="HATPase_UhpB-NarQ-NarX-like"/>
    <property type="match status" value="1"/>
</dbReference>
<dbReference type="InterPro" id="IPR003594">
    <property type="entry name" value="HATPase_dom"/>
</dbReference>
<keyword evidence="13" id="KW-1185">Reference proteome</keyword>
<dbReference type="Pfam" id="PF02518">
    <property type="entry name" value="HATPase_c"/>
    <property type="match status" value="1"/>
</dbReference>
<dbReference type="PROSITE" id="PS50109">
    <property type="entry name" value="HIS_KIN"/>
    <property type="match status" value="1"/>
</dbReference>
<evidence type="ECO:0000256" key="9">
    <source>
        <dbReference type="SAM" id="Phobius"/>
    </source>
</evidence>
<keyword evidence="9" id="KW-0812">Transmembrane</keyword>
<feature type="signal peptide" evidence="10">
    <location>
        <begin position="1"/>
        <end position="18"/>
    </location>
</feature>
<evidence type="ECO:0000256" key="3">
    <source>
        <dbReference type="ARBA" id="ARBA00022553"/>
    </source>
</evidence>
<dbReference type="Gene3D" id="2.130.10.10">
    <property type="entry name" value="YVTN repeat-like/Quinoprotein amine dehydrogenase"/>
    <property type="match status" value="3"/>
</dbReference>
<evidence type="ECO:0000256" key="5">
    <source>
        <dbReference type="ARBA" id="ARBA00022741"/>
    </source>
</evidence>
<feature type="domain" description="Histidine kinase" evidence="11">
    <location>
        <begin position="813"/>
        <end position="991"/>
    </location>
</feature>
<gene>
    <name evidence="12" type="ORF">RM538_00090</name>
</gene>
<comment type="catalytic activity">
    <reaction evidence="1">
        <text>ATP + protein L-histidine = ADP + protein N-phospho-L-histidine.</text>
        <dbReference type="EC" id="2.7.13.3"/>
    </reaction>
</comment>
<dbReference type="InterPro" id="IPR036890">
    <property type="entry name" value="HATPase_C_sf"/>
</dbReference>
<evidence type="ECO:0000256" key="10">
    <source>
        <dbReference type="SAM" id="SignalP"/>
    </source>
</evidence>
<dbReference type="Gene3D" id="1.20.5.1930">
    <property type="match status" value="1"/>
</dbReference>